<evidence type="ECO:0000313" key="2">
    <source>
        <dbReference type="Proteomes" id="UP001159363"/>
    </source>
</evidence>
<name>A0ABQ9HRB8_9NEOP</name>
<accession>A0ABQ9HRB8</accession>
<evidence type="ECO:0000313" key="1">
    <source>
        <dbReference type="EMBL" id="KAJ8886933.1"/>
    </source>
</evidence>
<organism evidence="1 2">
    <name type="scientific">Dryococelus australis</name>
    <dbReference type="NCBI Taxonomy" id="614101"/>
    <lineage>
        <taxon>Eukaryota</taxon>
        <taxon>Metazoa</taxon>
        <taxon>Ecdysozoa</taxon>
        <taxon>Arthropoda</taxon>
        <taxon>Hexapoda</taxon>
        <taxon>Insecta</taxon>
        <taxon>Pterygota</taxon>
        <taxon>Neoptera</taxon>
        <taxon>Polyneoptera</taxon>
        <taxon>Phasmatodea</taxon>
        <taxon>Verophasmatodea</taxon>
        <taxon>Anareolatae</taxon>
        <taxon>Phasmatidae</taxon>
        <taxon>Eurycanthinae</taxon>
        <taxon>Dryococelus</taxon>
    </lineage>
</organism>
<dbReference type="Proteomes" id="UP001159363">
    <property type="component" value="Chromosome X"/>
</dbReference>
<gene>
    <name evidence="1" type="ORF">PR048_013147</name>
</gene>
<keyword evidence="2" id="KW-1185">Reference proteome</keyword>
<sequence length="466" mass="52517">MHKSKLTQDREDGAKVLAFLQQNSPFTTDPTLRNIVTGCTFDTDSVNVQNILFIGENILKNLVGKDVFTSSCKRKDFVQTLTLSTKVKVNSDDDTSFDQGVLFQRSIVAANNGGAIVEEVLDYELCPYPPSLFETSIILHKTHKSPLANIIHEFVLKSSPKEELHEHAATESERDNNYYVLDGGSLLYRLPWQQGVTYDKIASSYADFTCKKYGRVSVVYDGYSASMPSIKDSKYHRHGVNTKQAPTVNLIPETVFIGKKDKFLLNTGNKTKMIGLIGHHLQKKGCKVMFAEGDADISIVRESFEIPTLRYSETSAFKKLLNSGGLKEVAQIFCEPKKSPIEIEDVGRKAMLILFEGRKYETLKELRYRTFKEKVASSKTFVKSELLPPTELARMPICGDGVCTTISTFRTQQTFHQHQDLYMPLYVVNVQKDVKTYVVAVKKLACHVLMLVGFVKNKDAKTLYNK</sequence>
<protein>
    <submittedName>
        <fullName evidence="1">Uncharacterized protein</fullName>
    </submittedName>
</protein>
<dbReference type="EMBL" id="JARBHB010000004">
    <property type="protein sequence ID" value="KAJ8886933.1"/>
    <property type="molecule type" value="Genomic_DNA"/>
</dbReference>
<reference evidence="1 2" key="1">
    <citation type="submission" date="2023-02" db="EMBL/GenBank/DDBJ databases">
        <title>LHISI_Scaffold_Assembly.</title>
        <authorList>
            <person name="Stuart O.P."/>
            <person name="Cleave R."/>
            <person name="Magrath M.J.L."/>
            <person name="Mikheyev A.S."/>
        </authorList>
    </citation>
    <scope>NUCLEOTIDE SEQUENCE [LARGE SCALE GENOMIC DNA]</scope>
    <source>
        <strain evidence="1">Daus_M_001</strain>
        <tissue evidence="1">Leg muscle</tissue>
    </source>
</reference>
<comment type="caution">
    <text evidence="1">The sequence shown here is derived from an EMBL/GenBank/DDBJ whole genome shotgun (WGS) entry which is preliminary data.</text>
</comment>
<proteinExistence type="predicted"/>